<protein>
    <submittedName>
        <fullName evidence="1">Uncharacterized protein</fullName>
    </submittedName>
</protein>
<accession>H5T979</accession>
<evidence type="ECO:0000313" key="1">
    <source>
        <dbReference type="EMBL" id="GAB54856.1"/>
    </source>
</evidence>
<name>H5T979_9ALTE</name>
<reference evidence="1 2" key="2">
    <citation type="journal article" date="2017" name="Antonie Van Leeuwenhoek">
        <title>Rhizobium rhizosphaerae sp. nov., a novel species isolated from rice rhizosphere.</title>
        <authorList>
            <person name="Zhao J.J."/>
            <person name="Zhang J."/>
            <person name="Zhang R.J."/>
            <person name="Zhang C.W."/>
            <person name="Yin H.Q."/>
            <person name="Zhang X.X."/>
        </authorList>
    </citation>
    <scope>NUCLEOTIDE SEQUENCE [LARGE SCALE GENOMIC DNA]</scope>
    <source>
        <strain evidence="1 2">ACAM 611</strain>
    </source>
</reference>
<sequence length="96" mass="10697">MNITIASLAFITSLTNVSALPGSTNEVVPTQTSKISKIEIVQIIEAEQKANKELSKFYVSLPNMTIEKTLFEPKTASIRVKRTTFFTNRKTESSDE</sequence>
<dbReference type="AlphaFoldDB" id="H5T979"/>
<dbReference type="STRING" id="56804.BAE46_08505"/>
<dbReference type="EMBL" id="BAET01000007">
    <property type="protein sequence ID" value="GAB54856.1"/>
    <property type="molecule type" value="Genomic_DNA"/>
</dbReference>
<reference evidence="1 2" key="1">
    <citation type="journal article" date="2012" name="J. Bacteriol.">
        <title>Genome sequence of proteorhodopsin-containing sea ice bacterium Glaciecola punicea ACAM 611T.</title>
        <authorList>
            <person name="Qin Q.-L."/>
            <person name="Xie B.-B."/>
            <person name="Shu Y.-L."/>
            <person name="Rong J.-C."/>
            <person name="Zhao D.-L."/>
            <person name="Zhang X.-Y."/>
            <person name="Chen X.-L."/>
            <person name="Zhou B.-C."/>
            <person name="Zhanga Y.-Z."/>
        </authorList>
    </citation>
    <scope>NUCLEOTIDE SEQUENCE [LARGE SCALE GENOMIC DNA]</scope>
    <source>
        <strain evidence="1 2">ACAM 611</strain>
    </source>
</reference>
<gene>
    <name evidence="1" type="ORF">GPUN_0717</name>
</gene>
<proteinExistence type="predicted"/>
<keyword evidence="2" id="KW-1185">Reference proteome</keyword>
<evidence type="ECO:0000313" key="2">
    <source>
        <dbReference type="Proteomes" id="UP000053586"/>
    </source>
</evidence>
<dbReference type="Proteomes" id="UP000053586">
    <property type="component" value="Unassembled WGS sequence"/>
</dbReference>
<dbReference type="RefSeq" id="WP_006003396.1">
    <property type="nucleotide sequence ID" value="NZ_BAET01000007.1"/>
</dbReference>
<organism evidence="1 2">
    <name type="scientific">Glaciecola punicea ACAM 611</name>
    <dbReference type="NCBI Taxonomy" id="1121923"/>
    <lineage>
        <taxon>Bacteria</taxon>
        <taxon>Pseudomonadati</taxon>
        <taxon>Pseudomonadota</taxon>
        <taxon>Gammaproteobacteria</taxon>
        <taxon>Alteromonadales</taxon>
        <taxon>Alteromonadaceae</taxon>
        <taxon>Glaciecola</taxon>
    </lineage>
</organism>
<comment type="caution">
    <text evidence="1">The sequence shown here is derived from an EMBL/GenBank/DDBJ whole genome shotgun (WGS) entry which is preliminary data.</text>
</comment>